<protein>
    <recommendedName>
        <fullName evidence="4">TonB C-terminal domain-containing protein</fullName>
    </recommendedName>
</protein>
<dbReference type="HOGENOM" id="CLU_1830802_0_0_6"/>
<evidence type="ECO:0000313" key="2">
    <source>
        <dbReference type="EMBL" id="ENV37457.1"/>
    </source>
</evidence>
<sequence>MLNKLFFCALFLSLSGCAATQVDYIKMEKLDPYSTDKLIIDGVEFNFKDISNNENIWVYLPNITVYNSELENRYREIEFLVFIDKRGYVRHIKVYKSTGLENLDRKIVHLLINKARTKVWLKDGKPEWIVAQQKMVFIPE</sequence>
<dbReference type="OrthoDB" id="6712115at2"/>
<keyword evidence="3" id="KW-1185">Reference proteome</keyword>
<evidence type="ECO:0008006" key="4">
    <source>
        <dbReference type="Google" id="ProtNLM"/>
    </source>
</evidence>
<keyword evidence="1" id="KW-0732">Signal</keyword>
<dbReference type="PROSITE" id="PS51257">
    <property type="entry name" value="PROKAR_LIPOPROTEIN"/>
    <property type="match status" value="1"/>
</dbReference>
<evidence type="ECO:0000313" key="3">
    <source>
        <dbReference type="Proteomes" id="UP000018445"/>
    </source>
</evidence>
<dbReference type="PATRIC" id="fig|1191460.12.peg.1564"/>
<dbReference type="Proteomes" id="UP000018445">
    <property type="component" value="Unassembled WGS sequence"/>
</dbReference>
<feature type="signal peptide" evidence="1">
    <location>
        <begin position="1"/>
        <end position="18"/>
    </location>
</feature>
<dbReference type="RefSeq" id="WP_004878884.1">
    <property type="nucleotide sequence ID" value="NZ_KB849558.1"/>
</dbReference>
<dbReference type="eggNOG" id="ENOG5031SM4">
    <property type="taxonomic scope" value="Bacteria"/>
</dbReference>
<dbReference type="EMBL" id="APPO01000011">
    <property type="protein sequence ID" value="ENV37457.1"/>
    <property type="molecule type" value="Genomic_DNA"/>
</dbReference>
<feature type="chain" id="PRO_5004138032" description="TonB C-terminal domain-containing protein" evidence="1">
    <location>
        <begin position="19"/>
        <end position="140"/>
    </location>
</feature>
<reference evidence="2 3" key="1">
    <citation type="submission" date="2013-02" db="EMBL/GenBank/DDBJ databases">
        <title>The Genome Sequence of Acinetobacter venetianus CIP 110063.</title>
        <authorList>
            <consortium name="The Broad Institute Genome Sequencing Platform"/>
            <consortium name="The Broad Institute Genome Sequencing Center for Infectious Disease"/>
            <person name="Cerqueira G."/>
            <person name="Feldgarden M."/>
            <person name="Courvalin P."/>
            <person name="Perichon B."/>
            <person name="Grillot-Courvalin C."/>
            <person name="Clermont D."/>
            <person name="Rocha E."/>
            <person name="Yoon E.-J."/>
            <person name="Nemec A."/>
            <person name="Walker B."/>
            <person name="Young S.K."/>
            <person name="Zeng Q."/>
            <person name="Gargeya S."/>
            <person name="Fitzgerald M."/>
            <person name="Haas B."/>
            <person name="Abouelleil A."/>
            <person name="Alvarado L."/>
            <person name="Arachchi H.M."/>
            <person name="Berlin A.M."/>
            <person name="Chapman S.B."/>
            <person name="Dewar J."/>
            <person name="Goldberg J."/>
            <person name="Griggs A."/>
            <person name="Gujja S."/>
            <person name="Hansen M."/>
            <person name="Howarth C."/>
            <person name="Imamovic A."/>
            <person name="Larimer J."/>
            <person name="McCowan C."/>
            <person name="Murphy C."/>
            <person name="Neiman D."/>
            <person name="Pearson M."/>
            <person name="Priest M."/>
            <person name="Roberts A."/>
            <person name="Saif S."/>
            <person name="Shea T."/>
            <person name="Sisk P."/>
            <person name="Sykes S."/>
            <person name="Wortman J."/>
            <person name="Nusbaum C."/>
            <person name="Birren B."/>
        </authorList>
    </citation>
    <scope>NUCLEOTIDE SEQUENCE [LARGE SCALE GENOMIC DNA]</scope>
    <source>
        <strain evidence="3">ATCC 31012 / DSM 23050 / BCRC 14357 / CCUG 45561 / CIP 110063 / KCTC 2702 / LMG 19082 / RAG-1</strain>
    </source>
</reference>
<comment type="caution">
    <text evidence="2">The sequence shown here is derived from an EMBL/GenBank/DDBJ whole genome shotgun (WGS) entry which is preliminary data.</text>
</comment>
<accession>N8YKW7</accession>
<proteinExistence type="predicted"/>
<name>N8YKW7_ACIVR</name>
<dbReference type="AlphaFoldDB" id="N8YKW7"/>
<gene>
    <name evidence="2" type="ORF">F959_01580</name>
</gene>
<evidence type="ECO:0000256" key="1">
    <source>
        <dbReference type="SAM" id="SignalP"/>
    </source>
</evidence>
<dbReference type="GeneID" id="58194463"/>
<organism evidence="2 3">
    <name type="scientific">Acinetobacter venetianus (strain ATCC 31012 / DSM 23050 / BCRC 14357 / CCUG 45561 / CIP 110063 / KCTC 2702 / LMG 19082 / RAG-1)</name>
    <dbReference type="NCBI Taxonomy" id="1191460"/>
    <lineage>
        <taxon>Bacteria</taxon>
        <taxon>Pseudomonadati</taxon>
        <taxon>Pseudomonadota</taxon>
        <taxon>Gammaproteobacteria</taxon>
        <taxon>Moraxellales</taxon>
        <taxon>Moraxellaceae</taxon>
        <taxon>Acinetobacter</taxon>
    </lineage>
</organism>